<dbReference type="Gramene" id="NC8G0149190.1">
    <property type="protein sequence ID" value="NC8G0149190.1:cds"/>
    <property type="gene ID" value="NC8G0149190"/>
</dbReference>
<protein>
    <submittedName>
        <fullName evidence="3">Uncharacterized protein</fullName>
    </submittedName>
</protein>
<dbReference type="Gene3D" id="3.40.50.200">
    <property type="entry name" value="Peptidase S8/S53 domain"/>
    <property type="match status" value="1"/>
</dbReference>
<proteinExistence type="inferred from homology"/>
<accession>A0A5K1FGT5</accession>
<dbReference type="GO" id="GO:0006508">
    <property type="term" value="P:proteolysis"/>
    <property type="evidence" value="ECO:0007669"/>
    <property type="project" value="InterPro"/>
</dbReference>
<comment type="similarity">
    <text evidence="1">Belongs to the peptidase S8 family.</text>
</comment>
<dbReference type="EMBL" id="LR721786">
    <property type="protein sequence ID" value="VVW61880.1"/>
    <property type="molecule type" value="Genomic_DNA"/>
</dbReference>
<name>A0A5K1FGT5_9MAGN</name>
<dbReference type="InterPro" id="IPR045051">
    <property type="entry name" value="SBT"/>
</dbReference>
<sequence length="61" mass="6345">MASTIVHNATYCGLVLGAARGGSSTSQLAIYKACSEEGCFRVDPLKGIDDAVRDGVDNNLL</sequence>
<evidence type="ECO:0000313" key="3">
    <source>
        <dbReference type="EMBL" id="VVW61880.1"/>
    </source>
</evidence>
<dbReference type="PANTHER" id="PTHR10795">
    <property type="entry name" value="PROPROTEIN CONVERTASE SUBTILISIN/KEXIN"/>
    <property type="match status" value="1"/>
</dbReference>
<dbReference type="AlphaFoldDB" id="A0A5K1FGT5"/>
<evidence type="ECO:0000256" key="1">
    <source>
        <dbReference type="ARBA" id="ARBA00011073"/>
    </source>
</evidence>
<evidence type="ECO:0000256" key="2">
    <source>
        <dbReference type="ARBA" id="ARBA00022729"/>
    </source>
</evidence>
<keyword evidence="2" id="KW-0732">Signal</keyword>
<organism evidence="3">
    <name type="scientific">Nymphaea colorata</name>
    <name type="common">pocket water lily</name>
    <dbReference type="NCBI Taxonomy" id="210225"/>
    <lineage>
        <taxon>Eukaryota</taxon>
        <taxon>Viridiplantae</taxon>
        <taxon>Streptophyta</taxon>
        <taxon>Embryophyta</taxon>
        <taxon>Tracheophyta</taxon>
        <taxon>Spermatophyta</taxon>
        <taxon>Magnoliopsida</taxon>
        <taxon>Nymphaeales</taxon>
        <taxon>Nymphaeaceae</taxon>
        <taxon>Nymphaea</taxon>
    </lineage>
</organism>
<reference evidence="3" key="1">
    <citation type="submission" date="2019-09" db="EMBL/GenBank/DDBJ databases">
        <authorList>
            <person name="Zhang L."/>
        </authorList>
    </citation>
    <scope>NUCLEOTIDE SEQUENCE</scope>
</reference>
<dbReference type="InterPro" id="IPR036852">
    <property type="entry name" value="Peptidase_S8/S53_dom_sf"/>
</dbReference>
<gene>
    <name evidence="3" type="ORF">NYM_LOCUS24942</name>
</gene>
<dbReference type="GO" id="GO:0004252">
    <property type="term" value="F:serine-type endopeptidase activity"/>
    <property type="evidence" value="ECO:0007669"/>
    <property type="project" value="InterPro"/>
</dbReference>